<dbReference type="GO" id="GO:0140664">
    <property type="term" value="F:ATP-dependent DNA damage sensor activity"/>
    <property type="evidence" value="ECO:0007669"/>
    <property type="project" value="InterPro"/>
</dbReference>
<reference evidence="6 7" key="1">
    <citation type="submission" date="2016-01" db="EMBL/GenBank/DDBJ databases">
        <title>Molecular Mechanisms for transfer of large genomic segments between Enterococcus faecium strains.</title>
        <authorList>
            <person name="Garcia-Solache M.A."/>
            <person name="Lebreton F."/>
            <person name="Mclaughlin R.E."/>
            <person name="Whiteaker J.D."/>
            <person name="Gilmore M.S."/>
            <person name="Rice L.B."/>
        </authorList>
    </citation>
    <scope>NUCLEOTIDE SEQUENCE [LARGE SCALE GENOMIC DNA]</scope>
    <source>
        <strain evidence="6 7">D344RRF x C68</strain>
    </source>
</reference>
<dbReference type="PANTHER" id="PTHR11361:SF152">
    <property type="entry name" value="DNA MISMATCH REPAIR PROTEIN"/>
    <property type="match status" value="1"/>
</dbReference>
<evidence type="ECO:0000313" key="6">
    <source>
        <dbReference type="EMBL" id="KWX17739.1"/>
    </source>
</evidence>
<evidence type="ECO:0000256" key="2">
    <source>
        <dbReference type="ARBA" id="ARBA00022840"/>
    </source>
</evidence>
<feature type="transmembrane region" description="Helical" evidence="4">
    <location>
        <begin position="185"/>
        <end position="201"/>
    </location>
</feature>
<dbReference type="InterPro" id="IPR000432">
    <property type="entry name" value="DNA_mismatch_repair_MutS_C"/>
</dbReference>
<evidence type="ECO:0000256" key="4">
    <source>
        <dbReference type="SAM" id="Phobius"/>
    </source>
</evidence>
<keyword evidence="3" id="KW-0238">DNA-binding</keyword>
<dbReference type="GO" id="GO:0006298">
    <property type="term" value="P:mismatch repair"/>
    <property type="evidence" value="ECO:0007669"/>
    <property type="project" value="InterPro"/>
</dbReference>
<gene>
    <name evidence="6" type="ORF">AWT83_04205</name>
</gene>
<evidence type="ECO:0000259" key="5">
    <source>
        <dbReference type="SMART" id="SM00534"/>
    </source>
</evidence>
<dbReference type="Pfam" id="PF00488">
    <property type="entry name" value="MutS_V"/>
    <property type="match status" value="1"/>
</dbReference>
<keyword evidence="4" id="KW-1133">Transmembrane helix</keyword>
<dbReference type="GO" id="GO:0030983">
    <property type="term" value="F:mismatched DNA binding"/>
    <property type="evidence" value="ECO:0007669"/>
    <property type="project" value="InterPro"/>
</dbReference>
<keyword evidence="1" id="KW-0547">Nucleotide-binding</keyword>
<keyword evidence="2" id="KW-0067">ATP-binding</keyword>
<sequence>MGQREFIVLIIIAVVILLVVLDIFSRLKVKETVRSNWGKIPYQPRFDKEESLKDAWLTEKKFRSWDSEIDDLTWYDLDMFEVFEGINSTYSSVGSEALYQRLRSFDFGEDYQLEKLIAFYQENPQLRERIQYQFARLGKKDHNFAKQYLADGKSKKIGRVGLFIFLGLLPLVGVGLLLLGQVLGIYLAIGGLVFNTVYYLVKKQTLETELNSMSYLVSTISAANQLAKMTTPLQKELKQQTKPLRDIPKLGFSFRMKRGSEAELIFEYVNIMFMLPFISYHFVLTKLEKHSTEAIKLWELLGELEVAAAVLNYRTYMPITCRPEFTEGGVTAKDIYHPLLKEAVVNPVNWQKNTLVTGSNASGKSTYVKSIAISCILAQTIQTAIAEQFTLQPGHVLTSMAIEDDLFEGDSYFVSEIKSIKRLLDQVASKERCYCFVDEILKGTNTIERIASSASVVRWLAEYPSLAFVATHDIELTEILKNYCENVHFEEQVTEGKGISFDFKLKEGPSRTRNAIALLKVLDYPETLVETAKTEAASFDEKRQWHVLG</sequence>
<dbReference type="PANTHER" id="PTHR11361">
    <property type="entry name" value="DNA MISMATCH REPAIR PROTEIN MUTS FAMILY MEMBER"/>
    <property type="match status" value="1"/>
</dbReference>
<feature type="domain" description="DNA mismatch repair proteins mutS family" evidence="5">
    <location>
        <begin position="351"/>
        <end position="537"/>
    </location>
</feature>
<evidence type="ECO:0000256" key="3">
    <source>
        <dbReference type="ARBA" id="ARBA00023125"/>
    </source>
</evidence>
<comment type="caution">
    <text evidence="6">The sequence shown here is derived from an EMBL/GenBank/DDBJ whole genome shotgun (WGS) entry which is preliminary data.</text>
</comment>
<dbReference type="InterPro" id="IPR027417">
    <property type="entry name" value="P-loop_NTPase"/>
</dbReference>
<feature type="transmembrane region" description="Helical" evidence="4">
    <location>
        <begin position="264"/>
        <end position="283"/>
    </location>
</feature>
<dbReference type="GO" id="GO:0005524">
    <property type="term" value="F:ATP binding"/>
    <property type="evidence" value="ECO:0007669"/>
    <property type="project" value="UniProtKB-KW"/>
</dbReference>
<dbReference type="InterPro" id="IPR045076">
    <property type="entry name" value="MutS"/>
</dbReference>
<dbReference type="AlphaFoldDB" id="A0A132P601"/>
<keyword evidence="4" id="KW-0812">Transmembrane</keyword>
<dbReference type="EMBL" id="LRHK01000001">
    <property type="protein sequence ID" value="KWX17739.1"/>
    <property type="molecule type" value="Genomic_DNA"/>
</dbReference>
<feature type="transmembrane region" description="Helical" evidence="4">
    <location>
        <begin position="160"/>
        <end position="179"/>
    </location>
</feature>
<evidence type="ECO:0000256" key="1">
    <source>
        <dbReference type="ARBA" id="ARBA00022741"/>
    </source>
</evidence>
<dbReference type="GO" id="GO:0005829">
    <property type="term" value="C:cytosol"/>
    <property type="evidence" value="ECO:0007669"/>
    <property type="project" value="TreeGrafter"/>
</dbReference>
<dbReference type="Proteomes" id="UP000070452">
    <property type="component" value="Unassembled WGS sequence"/>
</dbReference>
<organism evidence="6 7">
    <name type="scientific">Enterococcus faecium</name>
    <name type="common">Streptococcus faecium</name>
    <dbReference type="NCBI Taxonomy" id="1352"/>
    <lineage>
        <taxon>Bacteria</taxon>
        <taxon>Bacillati</taxon>
        <taxon>Bacillota</taxon>
        <taxon>Bacilli</taxon>
        <taxon>Lactobacillales</taxon>
        <taxon>Enterococcaceae</taxon>
        <taxon>Enterococcus</taxon>
    </lineage>
</organism>
<accession>A0A132P601</accession>
<keyword evidence="4" id="KW-0472">Membrane</keyword>
<protein>
    <submittedName>
        <fullName evidence="6">DNA mismatch repair protein MutS</fullName>
    </submittedName>
</protein>
<feature type="transmembrane region" description="Helical" evidence="4">
    <location>
        <begin position="6"/>
        <end position="24"/>
    </location>
</feature>
<dbReference type="RefSeq" id="WP_002317459.1">
    <property type="nucleotide sequence ID" value="NZ_CP065767.1"/>
</dbReference>
<dbReference type="SMART" id="SM00534">
    <property type="entry name" value="MUTSac"/>
    <property type="match status" value="1"/>
</dbReference>
<proteinExistence type="predicted"/>
<dbReference type="SUPFAM" id="SSF52540">
    <property type="entry name" value="P-loop containing nucleoside triphosphate hydrolases"/>
    <property type="match status" value="1"/>
</dbReference>
<dbReference type="Gene3D" id="3.40.50.300">
    <property type="entry name" value="P-loop containing nucleotide triphosphate hydrolases"/>
    <property type="match status" value="1"/>
</dbReference>
<name>A0A132P601_ENTFC</name>
<evidence type="ECO:0000313" key="7">
    <source>
        <dbReference type="Proteomes" id="UP000070452"/>
    </source>
</evidence>